<proteinExistence type="predicted"/>
<dbReference type="CDD" id="cd00303">
    <property type="entry name" value="retropepsin_like"/>
    <property type="match status" value="1"/>
</dbReference>
<dbReference type="EMBL" id="BKCJ010008840">
    <property type="protein sequence ID" value="GEU84196.1"/>
    <property type="molecule type" value="Genomic_DNA"/>
</dbReference>
<organism evidence="1">
    <name type="scientific">Tanacetum cinerariifolium</name>
    <name type="common">Dalmatian daisy</name>
    <name type="synonym">Chrysanthemum cinerariifolium</name>
    <dbReference type="NCBI Taxonomy" id="118510"/>
    <lineage>
        <taxon>Eukaryota</taxon>
        <taxon>Viridiplantae</taxon>
        <taxon>Streptophyta</taxon>
        <taxon>Embryophyta</taxon>
        <taxon>Tracheophyta</taxon>
        <taxon>Spermatophyta</taxon>
        <taxon>Magnoliopsida</taxon>
        <taxon>eudicotyledons</taxon>
        <taxon>Gunneridae</taxon>
        <taxon>Pentapetalae</taxon>
        <taxon>asterids</taxon>
        <taxon>campanulids</taxon>
        <taxon>Asterales</taxon>
        <taxon>Asteraceae</taxon>
        <taxon>Asteroideae</taxon>
        <taxon>Anthemideae</taxon>
        <taxon>Anthemidinae</taxon>
        <taxon>Tanacetum</taxon>
    </lineage>
</organism>
<sequence length="823" mass="93953">MPYSTFTNLGLGVLVPTKLIVELAGRTIKRPKGVAENLLVGIDKFVFLVDFIVLDMIEDIKVPLILERPFFSITHAKIDVFKRKFALKLRNDKIVFKSEKPANYIELNEPLELRRDQVEDLGLTIEDGEVINKPMIEETKTWNNDDEERSGINEYLILCDIVLENMDAYRDKGIGDIIVGKPFYREICIKAMRFDGMISIYNGNDSEVVVRHVVVEMDLKGPVANCQLLTCKGYLVTFVVDEVLECVLLLEMDFDEACGGERDFFLGGGEGVFSFGYSLFEDVVYEKCGENVKKMVFEGDDYKVKVGQRNYYWDDHQEILVTIRLCKKFLERMEFERFERVEMRTNGFVKSEKRLETCSLEGRKHVVCYNEGWSDESSFMKETFFKSTKSNLTKKNFKKLDPWMLLEYSRHSFSCLSISDTISMMNGLMVRKAQHKREYDSRMNERQMQSKEGKVDSSKALYAGLVVIECSRTKSDKQVTSSSSGNYLTYVVGAYIRLVNDQVPFAEKCVFNANHDACITKFLKGVNSRVKVQSPKTRNCNKPIEPKIYTQKPGRQIVIGHWFYPNKSSVVHEKTNTPRSCLRWILTGRIFNTVGLRWVLTEKIFTSSTTKVNCEPLNDSNKDITNPYECDQTLNVSVGTLNVSAGLVSKPILQQPCNPPTRDDWDRLFQPMFDEYFNPQTIVDSLVPIAAAPRAVDLADSPVSTSIGQDAPSTNMLALEDITYSDNEEDVGAAGDFSNLETNINVSPIPKTRVHKDHPINQIIGDLSSAPQTRSMTRMEKPKRVHQALKDLSWIEAMQDELLQFKMQKVKRIENEAKTVIFG</sequence>
<protein>
    <recommendedName>
        <fullName evidence="2">Reverse transcriptase domain-containing protein</fullName>
    </recommendedName>
</protein>
<dbReference type="PANTHER" id="PTHR33067:SF35">
    <property type="entry name" value="ASPARTIC PEPTIDASE DDI1-TYPE DOMAIN-CONTAINING PROTEIN"/>
    <property type="match status" value="1"/>
</dbReference>
<reference evidence="1" key="1">
    <citation type="journal article" date="2019" name="Sci. Rep.">
        <title>Draft genome of Tanacetum cinerariifolium, the natural source of mosquito coil.</title>
        <authorList>
            <person name="Yamashiro T."/>
            <person name="Shiraishi A."/>
            <person name="Satake H."/>
            <person name="Nakayama K."/>
        </authorList>
    </citation>
    <scope>NUCLEOTIDE SEQUENCE</scope>
</reference>
<name>A0A6L2ND53_TANCI</name>
<evidence type="ECO:0000313" key="1">
    <source>
        <dbReference type="EMBL" id="GEU84196.1"/>
    </source>
</evidence>
<evidence type="ECO:0008006" key="2">
    <source>
        <dbReference type="Google" id="ProtNLM"/>
    </source>
</evidence>
<gene>
    <name evidence="1" type="ORF">Tci_056174</name>
</gene>
<dbReference type="Gene3D" id="2.40.70.10">
    <property type="entry name" value="Acid Proteases"/>
    <property type="match status" value="1"/>
</dbReference>
<comment type="caution">
    <text evidence="1">The sequence shown here is derived from an EMBL/GenBank/DDBJ whole genome shotgun (WGS) entry which is preliminary data.</text>
</comment>
<dbReference type="InterPro" id="IPR021109">
    <property type="entry name" value="Peptidase_aspartic_dom_sf"/>
</dbReference>
<accession>A0A6L2ND53</accession>
<dbReference type="AlphaFoldDB" id="A0A6L2ND53"/>
<dbReference type="PANTHER" id="PTHR33067">
    <property type="entry name" value="RNA-DIRECTED DNA POLYMERASE-RELATED"/>
    <property type="match status" value="1"/>
</dbReference>